<evidence type="ECO:0000313" key="2">
    <source>
        <dbReference type="EMBL" id="QPZ37193.1"/>
    </source>
</evidence>
<organism evidence="2 3">
    <name type="scientific">Paramicrobacterium chengjingii</name>
    <dbReference type="NCBI Taxonomy" id="2769067"/>
    <lineage>
        <taxon>Bacteria</taxon>
        <taxon>Bacillati</taxon>
        <taxon>Actinomycetota</taxon>
        <taxon>Actinomycetes</taxon>
        <taxon>Micrococcales</taxon>
        <taxon>Microbacteriaceae</taxon>
        <taxon>Paramicrobacterium</taxon>
    </lineage>
</organism>
<dbReference type="NCBIfam" id="TIGR03083">
    <property type="entry name" value="maleylpyruvate isomerase family mycothiol-dependent enzyme"/>
    <property type="match status" value="1"/>
</dbReference>
<reference evidence="2 3" key="1">
    <citation type="submission" date="2020-12" db="EMBL/GenBank/DDBJ databases">
        <title>Microbacterium sp. HY060.</title>
        <authorList>
            <person name="Zhou J."/>
        </authorList>
    </citation>
    <scope>NUCLEOTIDE SEQUENCE [LARGE SCALE GENOMIC DNA]</scope>
    <source>
        <strain evidence="2 3">HY60</strain>
    </source>
</reference>
<evidence type="ECO:0000313" key="3">
    <source>
        <dbReference type="Proteomes" id="UP000662814"/>
    </source>
</evidence>
<dbReference type="InterPro" id="IPR024344">
    <property type="entry name" value="MDMPI_metal-binding"/>
</dbReference>
<dbReference type="GO" id="GO:0016853">
    <property type="term" value="F:isomerase activity"/>
    <property type="evidence" value="ECO:0007669"/>
    <property type="project" value="UniProtKB-KW"/>
</dbReference>
<accession>A0ABX6YEK2</accession>
<sequence length="222" mass="24186">MTRTDTDDAVGRALAVVRDGVATLSQDQWEAPSLCEGWSVKDAVAHLVWRVSASSREMLDDIARASFTSRQLNPSRAMAEIARSIAQKRTTAELIDDLTLISRRISTGDQRGSSPRLLETIVHGYDAAHPVGLRLRFDNDATFTVATLARRTASRSVRTLLRHRVLAASDAGWTIGRGEQQIDGTAESIILYLTGRRSIDPSTRPVRIIAPVQPGSPSPGFA</sequence>
<dbReference type="Proteomes" id="UP000662814">
    <property type="component" value="Chromosome"/>
</dbReference>
<dbReference type="InterPro" id="IPR034660">
    <property type="entry name" value="DinB/YfiT-like"/>
</dbReference>
<name>A0ABX6YEK2_9MICO</name>
<gene>
    <name evidence="2" type="ORF">HCR76_09995</name>
</gene>
<proteinExistence type="predicted"/>
<feature type="domain" description="Mycothiol-dependent maleylpyruvate isomerase metal-binding" evidence="1">
    <location>
        <begin position="12"/>
        <end position="127"/>
    </location>
</feature>
<keyword evidence="3" id="KW-1185">Reference proteome</keyword>
<dbReference type="Gene3D" id="1.20.120.450">
    <property type="entry name" value="dinb family like domain"/>
    <property type="match status" value="1"/>
</dbReference>
<dbReference type="EMBL" id="CP061169">
    <property type="protein sequence ID" value="QPZ37193.1"/>
    <property type="molecule type" value="Genomic_DNA"/>
</dbReference>
<keyword evidence="2" id="KW-0413">Isomerase</keyword>
<dbReference type="SUPFAM" id="SSF109854">
    <property type="entry name" value="DinB/YfiT-like putative metalloenzymes"/>
    <property type="match status" value="1"/>
</dbReference>
<evidence type="ECO:0000259" key="1">
    <source>
        <dbReference type="Pfam" id="PF11716"/>
    </source>
</evidence>
<dbReference type="RefSeq" id="WP_166992710.1">
    <property type="nucleotide sequence ID" value="NZ_CP061169.1"/>
</dbReference>
<dbReference type="Pfam" id="PF11716">
    <property type="entry name" value="MDMPI_N"/>
    <property type="match status" value="1"/>
</dbReference>
<protein>
    <submittedName>
        <fullName evidence="2">Maleylpyruvate isomerase family mycothiol-dependent enzyme</fullName>
    </submittedName>
</protein>
<dbReference type="InterPro" id="IPR017517">
    <property type="entry name" value="Maleyloyr_isom"/>
</dbReference>